<feature type="domain" description="GIY-YIG" evidence="2">
    <location>
        <begin position="52"/>
        <end position="128"/>
    </location>
</feature>
<dbReference type="PANTHER" id="PTHR34477">
    <property type="entry name" value="UPF0213 PROTEIN YHBQ"/>
    <property type="match status" value="1"/>
</dbReference>
<dbReference type="InterPro" id="IPR050190">
    <property type="entry name" value="UPF0213_domain"/>
</dbReference>
<dbReference type="CDD" id="cd10448">
    <property type="entry name" value="GIY-YIG_unchar_3"/>
    <property type="match status" value="1"/>
</dbReference>
<evidence type="ECO:0000313" key="4">
    <source>
        <dbReference type="Proteomes" id="UP000001096"/>
    </source>
</evidence>
<dbReference type="Proteomes" id="UP000001096">
    <property type="component" value="Unassembled WGS sequence"/>
</dbReference>
<dbReference type="PROSITE" id="PS50164">
    <property type="entry name" value="GIY_YIG"/>
    <property type="match status" value="1"/>
</dbReference>
<gene>
    <name evidence="3" type="ORF">HMPREF9695_02700</name>
</gene>
<dbReference type="SUPFAM" id="SSF82771">
    <property type="entry name" value="GIY-YIG endonuclease"/>
    <property type="match status" value="1"/>
</dbReference>
<evidence type="ECO:0000313" key="3">
    <source>
        <dbReference type="EMBL" id="EKS36282.1"/>
    </source>
</evidence>
<protein>
    <recommendedName>
        <fullName evidence="2">GIY-YIG domain-containing protein</fullName>
    </recommendedName>
</protein>
<sequence length="146" mass="16856">MTGRDEKEYSPKNEIVKSGDAEIYEQAGAVMIVIPGRATSREPGIYSRAVTMAYYVYLLASKKNGTLYLGVTNDIVRRGYEHRTKAVDGFTTRYGVDKLVWFEVHDDALTAITREKELKKWRRAWKIRLIEENNCEWVDLYPEIAS</sequence>
<dbReference type="Pfam" id="PF01541">
    <property type="entry name" value="GIY-YIG"/>
    <property type="match status" value="1"/>
</dbReference>
<dbReference type="PATRIC" id="fig|883078.3.peg.2787"/>
<dbReference type="Gene3D" id="3.40.1440.10">
    <property type="entry name" value="GIY-YIG endonuclease"/>
    <property type="match status" value="1"/>
</dbReference>
<keyword evidence="4" id="KW-1185">Reference proteome</keyword>
<comment type="caution">
    <text evidence="3">The sequence shown here is derived from an EMBL/GenBank/DDBJ whole genome shotgun (WGS) entry which is preliminary data.</text>
</comment>
<dbReference type="PANTHER" id="PTHR34477:SF5">
    <property type="entry name" value="BSL5627 PROTEIN"/>
    <property type="match status" value="1"/>
</dbReference>
<organism evidence="3 4">
    <name type="scientific">Afipia broomeae ATCC 49717</name>
    <dbReference type="NCBI Taxonomy" id="883078"/>
    <lineage>
        <taxon>Bacteria</taxon>
        <taxon>Pseudomonadati</taxon>
        <taxon>Pseudomonadota</taxon>
        <taxon>Alphaproteobacteria</taxon>
        <taxon>Hyphomicrobiales</taxon>
        <taxon>Nitrobacteraceae</taxon>
        <taxon>Afipia</taxon>
    </lineage>
</organism>
<dbReference type="SMART" id="SM00465">
    <property type="entry name" value="GIYc"/>
    <property type="match status" value="1"/>
</dbReference>
<name>K8P128_9BRAD</name>
<comment type="similarity">
    <text evidence="1">Belongs to the UPF0213 family.</text>
</comment>
<reference evidence="3 4" key="1">
    <citation type="submission" date="2012-04" db="EMBL/GenBank/DDBJ databases">
        <title>The Genome Sequence of Afipia broomeae ATCC 49717.</title>
        <authorList>
            <consortium name="The Broad Institute Genome Sequencing Platform"/>
            <person name="Earl A."/>
            <person name="Ward D."/>
            <person name="Feldgarden M."/>
            <person name="Gevers D."/>
            <person name="Huys G."/>
            <person name="Walker B."/>
            <person name="Young S.K."/>
            <person name="Zeng Q."/>
            <person name="Gargeya S."/>
            <person name="Fitzgerald M."/>
            <person name="Haas B."/>
            <person name="Abouelleil A."/>
            <person name="Alvarado L."/>
            <person name="Arachchi H.M."/>
            <person name="Berlin A."/>
            <person name="Chapman S.B."/>
            <person name="Goldberg J."/>
            <person name="Griggs A."/>
            <person name="Gujja S."/>
            <person name="Hansen M."/>
            <person name="Howarth C."/>
            <person name="Imamovic A."/>
            <person name="Larimer J."/>
            <person name="McCowen C."/>
            <person name="Montmayeur A."/>
            <person name="Murphy C."/>
            <person name="Neiman D."/>
            <person name="Pearson M."/>
            <person name="Priest M."/>
            <person name="Roberts A."/>
            <person name="Saif S."/>
            <person name="Shea T."/>
            <person name="Sisk P."/>
            <person name="Sykes S."/>
            <person name="Wortman J."/>
            <person name="Nusbaum C."/>
            <person name="Birren B."/>
        </authorList>
    </citation>
    <scope>NUCLEOTIDE SEQUENCE [LARGE SCALE GENOMIC DNA]</scope>
    <source>
        <strain evidence="3 4">ATCC 49717</strain>
    </source>
</reference>
<dbReference type="eggNOG" id="COG2827">
    <property type="taxonomic scope" value="Bacteria"/>
</dbReference>
<dbReference type="InterPro" id="IPR035901">
    <property type="entry name" value="GIY-YIG_endonuc_sf"/>
</dbReference>
<evidence type="ECO:0000256" key="1">
    <source>
        <dbReference type="ARBA" id="ARBA00007435"/>
    </source>
</evidence>
<evidence type="ECO:0000259" key="2">
    <source>
        <dbReference type="PROSITE" id="PS50164"/>
    </source>
</evidence>
<accession>K8P128</accession>
<dbReference type="EMBL" id="AGWX01000004">
    <property type="protein sequence ID" value="EKS36282.1"/>
    <property type="molecule type" value="Genomic_DNA"/>
</dbReference>
<dbReference type="AlphaFoldDB" id="K8P128"/>
<dbReference type="HOGENOM" id="CLU_135650_3_0_5"/>
<dbReference type="InterPro" id="IPR000305">
    <property type="entry name" value="GIY-YIG_endonuc"/>
</dbReference>
<proteinExistence type="inferred from homology"/>